<protein>
    <submittedName>
        <fullName evidence="1">Sugar ABC transporter substrate-binding protein</fullName>
    </submittedName>
</protein>
<keyword evidence="2" id="KW-1185">Reference proteome</keyword>
<evidence type="ECO:0000313" key="1">
    <source>
        <dbReference type="EMBL" id="TVX91542.1"/>
    </source>
</evidence>
<dbReference type="SUPFAM" id="SSF53850">
    <property type="entry name" value="Periplasmic binding protein-like II"/>
    <property type="match status" value="1"/>
</dbReference>
<gene>
    <name evidence="1" type="ORF">FPZ45_24845</name>
</gene>
<dbReference type="Proteomes" id="UP000316330">
    <property type="component" value="Unassembled WGS sequence"/>
</dbReference>
<dbReference type="InterPro" id="IPR050490">
    <property type="entry name" value="Bact_solute-bd_prot1"/>
</dbReference>
<dbReference type="Gene3D" id="3.40.190.10">
    <property type="entry name" value="Periplasmic binding protein-like II"/>
    <property type="match status" value="2"/>
</dbReference>
<dbReference type="EMBL" id="VNJJ01000030">
    <property type="protein sequence ID" value="TVX91542.1"/>
    <property type="molecule type" value="Genomic_DNA"/>
</dbReference>
<reference evidence="1 2" key="1">
    <citation type="submission" date="2019-07" db="EMBL/GenBank/DDBJ databases">
        <authorList>
            <person name="Kim J."/>
        </authorList>
    </citation>
    <scope>NUCLEOTIDE SEQUENCE [LARGE SCALE GENOMIC DNA]</scope>
    <source>
        <strain evidence="1 2">G13</strain>
    </source>
</reference>
<accession>A0A559IV76</accession>
<dbReference type="Pfam" id="PF01547">
    <property type="entry name" value="SBP_bac_1"/>
    <property type="match status" value="1"/>
</dbReference>
<organism evidence="1 2">
    <name type="scientific">Cohnella terricola</name>
    <dbReference type="NCBI Taxonomy" id="1289167"/>
    <lineage>
        <taxon>Bacteria</taxon>
        <taxon>Bacillati</taxon>
        <taxon>Bacillota</taxon>
        <taxon>Bacilli</taxon>
        <taxon>Bacillales</taxon>
        <taxon>Paenibacillaceae</taxon>
        <taxon>Cohnella</taxon>
    </lineage>
</organism>
<name>A0A559IV76_9BACL</name>
<dbReference type="OrthoDB" id="9770625at2"/>
<comment type="caution">
    <text evidence="1">The sequence shown here is derived from an EMBL/GenBank/DDBJ whole genome shotgun (WGS) entry which is preliminary data.</text>
</comment>
<sequence length="457" mass="51005">MNRNRVLLGSILLIVLSLALWSNRAGTGSHSVQPIVDSDSNLAAGKRVYEGIILRAALIGGGTYEPLYESIAKFERDTGAKVEIAFKGNNYELDKKINQDVVKHSINYDVISTHSNLFLQYADDLEPLNSWFTDDELQDFSPSILYAGKIDGDQLMIPRLADISVYFYRTDLFHDEANKSKFKAIYKYDLAPPETLDQLKDIAVFFSTIEYGLSGIQFAGKEEAITGRFMELTQAFGGDFFDENKKVILNEIGGLKAAQYLRDLYSVGAMPKDMLNYLWDEEEYNFASGKVAMYSEWPGWYSTLDDPTSSTVAGEFDVFRAPAGPSGVHPGWGGAHGFAIMKSSNHKQAAAALVKFLTSEENLTSESKLGFAPVRLSVWEKVLNDAKTGDPRKQNFYKVLNTALTEDFRTPPPIKQWIPLSDILYPYLQRIIVGDISPKQGLDAAAKEITRMMAEPE</sequence>
<evidence type="ECO:0000313" key="2">
    <source>
        <dbReference type="Proteomes" id="UP000316330"/>
    </source>
</evidence>
<dbReference type="AlphaFoldDB" id="A0A559IV76"/>
<dbReference type="InterPro" id="IPR006059">
    <property type="entry name" value="SBP"/>
</dbReference>
<dbReference type="PANTHER" id="PTHR43649:SF17">
    <property type="entry name" value="ABC TRANSPORTER SOLUTE BINDING PROTEIN-SUGAR TRANSPORT"/>
    <property type="match status" value="1"/>
</dbReference>
<dbReference type="PANTHER" id="PTHR43649">
    <property type="entry name" value="ARABINOSE-BINDING PROTEIN-RELATED"/>
    <property type="match status" value="1"/>
</dbReference>
<dbReference type="CDD" id="cd13585">
    <property type="entry name" value="PBP2_TMBP_like"/>
    <property type="match status" value="1"/>
</dbReference>
<proteinExistence type="predicted"/>